<evidence type="ECO:0000313" key="1">
    <source>
        <dbReference type="EMBL" id="EGO28475.1"/>
    </source>
</evidence>
<gene>
    <name evidence="1" type="ORF">SERLADRAFT_458916</name>
</gene>
<dbReference type="HOGENOM" id="CLU_1448546_0_0_1"/>
<dbReference type="GeneID" id="18817809"/>
<dbReference type="EMBL" id="GL945430">
    <property type="protein sequence ID" value="EGO28475.1"/>
    <property type="molecule type" value="Genomic_DNA"/>
</dbReference>
<reference evidence="1" key="1">
    <citation type="submission" date="2011-04" db="EMBL/GenBank/DDBJ databases">
        <title>Evolution of plant cell wall degrading machinery underlies the functional diversity of forest fungi.</title>
        <authorList>
            <consortium name="US DOE Joint Genome Institute (JGI-PGF)"/>
            <person name="Eastwood D.C."/>
            <person name="Floudas D."/>
            <person name="Binder M."/>
            <person name="Majcherczyk A."/>
            <person name="Schneider P."/>
            <person name="Aerts A."/>
            <person name="Asiegbu F.O."/>
            <person name="Baker S.E."/>
            <person name="Barry K."/>
            <person name="Bendiksby M."/>
            <person name="Blumentritt M."/>
            <person name="Coutinho P.M."/>
            <person name="Cullen D."/>
            <person name="Cullen D."/>
            <person name="Gathman A."/>
            <person name="Goodell B."/>
            <person name="Henrissat B."/>
            <person name="Ihrmark K."/>
            <person name="Kauserud H."/>
            <person name="Kohler A."/>
            <person name="LaButti K."/>
            <person name="Lapidus A."/>
            <person name="Lavin J.L."/>
            <person name="Lee Y.-H."/>
            <person name="Lindquist E."/>
            <person name="Lilly W."/>
            <person name="Lucas S."/>
            <person name="Morin E."/>
            <person name="Murat C."/>
            <person name="Oguiza J.A."/>
            <person name="Park J."/>
            <person name="Pisabarro A.G."/>
            <person name="Riley R."/>
            <person name="Rosling A."/>
            <person name="Salamov A."/>
            <person name="Schmidt O."/>
            <person name="Schmutz J."/>
            <person name="Skrede I."/>
            <person name="Stenlid J."/>
            <person name="Wiebenga A."/>
            <person name="Xie X."/>
            <person name="Kues U."/>
            <person name="Hibbett D.S."/>
            <person name="Hoffmeister D."/>
            <person name="Hogberg N."/>
            <person name="Martin F."/>
            <person name="Grigoriev I.V."/>
            <person name="Watkinson S.C."/>
        </authorList>
    </citation>
    <scope>NUCLEOTIDE SEQUENCE</scope>
    <source>
        <strain evidence="1">S7.9</strain>
    </source>
</reference>
<dbReference type="KEGG" id="sla:SERLADRAFT_458916"/>
<proteinExistence type="predicted"/>
<organism>
    <name type="scientific">Serpula lacrymans var. lacrymans (strain S7.9)</name>
    <name type="common">Dry rot fungus</name>
    <dbReference type="NCBI Taxonomy" id="578457"/>
    <lineage>
        <taxon>Eukaryota</taxon>
        <taxon>Fungi</taxon>
        <taxon>Dikarya</taxon>
        <taxon>Basidiomycota</taxon>
        <taxon>Agaricomycotina</taxon>
        <taxon>Agaricomycetes</taxon>
        <taxon>Agaricomycetidae</taxon>
        <taxon>Boletales</taxon>
        <taxon>Coniophorineae</taxon>
        <taxon>Serpulaceae</taxon>
        <taxon>Serpula</taxon>
    </lineage>
</organism>
<dbReference type="RefSeq" id="XP_007314674.1">
    <property type="nucleotide sequence ID" value="XM_007314612.1"/>
</dbReference>
<dbReference type="AlphaFoldDB" id="F8NKR3"/>
<accession>F8NKR3</accession>
<dbReference type="Proteomes" id="UP000008064">
    <property type="component" value="Unassembled WGS sequence"/>
</dbReference>
<name>F8NKR3_SERL9</name>
<protein>
    <submittedName>
        <fullName evidence="1">Uncharacterized protein</fullName>
    </submittedName>
</protein>
<sequence length="187" mass="20577">MPCDILENAETTYVKLECPPSPQLTFPALAQSSSTSLGGGFVPIADIPPLDLDGSGNVKEEYLPNLVPASLEPAYNTHLGIKPESIQSIDSYMLANYGVQPASECYQQSFYVPSPVIKPEDYNFVNFVDPFDMSNFCSDTHSVLAELEQMFAPIPPTATFESVFSNTMTLDEPVDTDLGLWFNYDQI</sequence>